<dbReference type="SUPFAM" id="SSF54001">
    <property type="entry name" value="Cysteine proteinases"/>
    <property type="match status" value="1"/>
</dbReference>
<dbReference type="AlphaFoldDB" id="A0A6C0JWC0"/>
<feature type="domain" description="Cathepsin propeptide inhibitor" evidence="4">
    <location>
        <begin position="25"/>
        <end position="81"/>
    </location>
</feature>
<dbReference type="InterPro" id="IPR013128">
    <property type="entry name" value="Peptidase_C1A"/>
</dbReference>
<dbReference type="PROSITE" id="PS00639">
    <property type="entry name" value="THIOL_PROTEASE_HIS"/>
    <property type="match status" value="1"/>
</dbReference>
<dbReference type="InterPro" id="IPR038765">
    <property type="entry name" value="Papain-like_cys_pep_sf"/>
</dbReference>
<sequence length="332" mass="36258">MSKLSIVFMLMLVSNVFSASIMDRFHQWVETFHFQFRDDAHFYDVYRKWAANDRFIEVSNAQNLTYTLGHNQFSGMDTLDFRKYLLSFEKPVVITTNFAESEILNVPKSVDWVAAGAVTPVKDQGQCGSCWSFSTTGALEGAYFVKYGTLASFSEQQLVDCDTLTNGGRDHGCNGGLMDNAFAWIKKNGGLCSEQDYPYVSGTTKTAGTCKTTCHVNGNSKVQSFVDVKPNSDDTMMTAVAQQPVSVAIEADQPAFQLYKSGVFTGACGTTLDHGVLVVGYGADGTVDYYTVKNSWGPTWGQSGYIKLGRGASYNNGAGQCGVLMEASYPVL</sequence>
<comment type="similarity">
    <text evidence="1">Belongs to the peptidase C1 family.</text>
</comment>
<dbReference type="Pfam" id="PF00112">
    <property type="entry name" value="Peptidase_C1"/>
    <property type="match status" value="1"/>
</dbReference>
<dbReference type="Pfam" id="PF08246">
    <property type="entry name" value="Inhibitor_I29"/>
    <property type="match status" value="1"/>
</dbReference>
<evidence type="ECO:0000256" key="2">
    <source>
        <dbReference type="ARBA" id="ARBA00023157"/>
    </source>
</evidence>
<dbReference type="PRINTS" id="PR00705">
    <property type="entry name" value="PAPAIN"/>
</dbReference>
<evidence type="ECO:0008006" key="6">
    <source>
        <dbReference type="Google" id="ProtNLM"/>
    </source>
</evidence>
<proteinExistence type="inferred from homology"/>
<reference evidence="5" key="1">
    <citation type="journal article" date="2020" name="Nature">
        <title>Giant virus diversity and host interactions through global metagenomics.</title>
        <authorList>
            <person name="Schulz F."/>
            <person name="Roux S."/>
            <person name="Paez-Espino D."/>
            <person name="Jungbluth S."/>
            <person name="Walsh D.A."/>
            <person name="Denef V.J."/>
            <person name="McMahon K.D."/>
            <person name="Konstantinidis K.T."/>
            <person name="Eloe-Fadrosh E.A."/>
            <person name="Kyrpides N.C."/>
            <person name="Woyke T."/>
        </authorList>
    </citation>
    <scope>NUCLEOTIDE SEQUENCE</scope>
    <source>
        <strain evidence="5">GVMAG-S-1101164-67</strain>
    </source>
</reference>
<feature type="domain" description="Peptidase C1A papain C-terminal" evidence="3">
    <location>
        <begin position="106"/>
        <end position="331"/>
    </location>
</feature>
<dbReference type="FunFam" id="3.90.70.10:FF:000332">
    <property type="entry name" value="Cathepsin L1"/>
    <property type="match status" value="1"/>
</dbReference>
<keyword evidence="2" id="KW-1015">Disulfide bond</keyword>
<dbReference type="SMART" id="SM00645">
    <property type="entry name" value="Pept_C1"/>
    <property type="match status" value="1"/>
</dbReference>
<evidence type="ECO:0000259" key="3">
    <source>
        <dbReference type="SMART" id="SM00645"/>
    </source>
</evidence>
<dbReference type="Gene3D" id="3.90.70.10">
    <property type="entry name" value="Cysteine proteinases"/>
    <property type="match status" value="1"/>
</dbReference>
<dbReference type="InterPro" id="IPR013201">
    <property type="entry name" value="Prot_inhib_I29"/>
</dbReference>
<dbReference type="CDD" id="cd02248">
    <property type="entry name" value="Peptidase_C1A"/>
    <property type="match status" value="1"/>
</dbReference>
<evidence type="ECO:0000259" key="4">
    <source>
        <dbReference type="SMART" id="SM00848"/>
    </source>
</evidence>
<dbReference type="InterPro" id="IPR000668">
    <property type="entry name" value="Peptidase_C1A_C"/>
</dbReference>
<dbReference type="SMART" id="SM00848">
    <property type="entry name" value="Inhibitor_I29"/>
    <property type="match status" value="1"/>
</dbReference>
<dbReference type="GO" id="GO:0008234">
    <property type="term" value="F:cysteine-type peptidase activity"/>
    <property type="evidence" value="ECO:0007669"/>
    <property type="project" value="InterPro"/>
</dbReference>
<dbReference type="InterPro" id="IPR039417">
    <property type="entry name" value="Peptidase_C1A_papain-like"/>
</dbReference>
<evidence type="ECO:0000313" key="5">
    <source>
        <dbReference type="EMBL" id="QHU10045.1"/>
    </source>
</evidence>
<protein>
    <recommendedName>
        <fullName evidence="6">Peptidase C1A papain C-terminal domain-containing protein</fullName>
    </recommendedName>
</protein>
<dbReference type="EMBL" id="MN740749">
    <property type="protein sequence ID" value="QHU10045.1"/>
    <property type="molecule type" value="Genomic_DNA"/>
</dbReference>
<dbReference type="InterPro" id="IPR000169">
    <property type="entry name" value="Pept_cys_AS"/>
</dbReference>
<organism evidence="5">
    <name type="scientific">viral metagenome</name>
    <dbReference type="NCBI Taxonomy" id="1070528"/>
    <lineage>
        <taxon>unclassified sequences</taxon>
        <taxon>metagenomes</taxon>
        <taxon>organismal metagenomes</taxon>
    </lineage>
</organism>
<dbReference type="InterPro" id="IPR025660">
    <property type="entry name" value="Pept_his_AS"/>
</dbReference>
<dbReference type="PANTHER" id="PTHR12411">
    <property type="entry name" value="CYSTEINE PROTEASE FAMILY C1-RELATED"/>
    <property type="match status" value="1"/>
</dbReference>
<accession>A0A6C0JWC0</accession>
<evidence type="ECO:0000256" key="1">
    <source>
        <dbReference type="ARBA" id="ARBA00008455"/>
    </source>
</evidence>
<dbReference type="PROSITE" id="PS00139">
    <property type="entry name" value="THIOL_PROTEASE_CYS"/>
    <property type="match status" value="1"/>
</dbReference>
<name>A0A6C0JWC0_9ZZZZ</name>
<dbReference type="GO" id="GO:0006508">
    <property type="term" value="P:proteolysis"/>
    <property type="evidence" value="ECO:0007669"/>
    <property type="project" value="InterPro"/>
</dbReference>